<dbReference type="InterPro" id="IPR018487">
    <property type="entry name" value="Hemopexin-like_repeat"/>
</dbReference>
<dbReference type="InterPro" id="IPR033739">
    <property type="entry name" value="M10A_MMP"/>
</dbReference>
<comment type="cofactor">
    <cofactor evidence="11">
        <name>Zn(2+)</name>
        <dbReference type="ChEBI" id="CHEBI:29105"/>
    </cofactor>
    <text evidence="11">Binds 2 Zn(2+) ions per subunit.</text>
</comment>
<evidence type="ECO:0000256" key="13">
    <source>
        <dbReference type="PIRSR" id="PIRSR621190-5"/>
    </source>
</evidence>
<feature type="binding site" evidence="11">
    <location>
        <position position="210"/>
    </location>
    <ligand>
        <name>Zn(2+)</name>
        <dbReference type="ChEBI" id="CHEBI:29105"/>
        <label>1</label>
    </ligand>
</feature>
<feature type="binding site" evidence="11">
    <location>
        <position position="221"/>
    </location>
    <ligand>
        <name>Ca(2+)</name>
        <dbReference type="ChEBI" id="CHEBI:29108"/>
        <label>3</label>
    </ligand>
</feature>
<evidence type="ECO:0000256" key="1">
    <source>
        <dbReference type="ARBA" id="ARBA00010370"/>
    </source>
</evidence>
<dbReference type="SMART" id="SM00120">
    <property type="entry name" value="HX"/>
    <property type="match status" value="3"/>
</dbReference>
<feature type="active site" evidence="9">
    <location>
        <position position="268"/>
    </location>
</feature>
<evidence type="ECO:0000256" key="3">
    <source>
        <dbReference type="ARBA" id="ARBA00022723"/>
    </source>
</evidence>
<feature type="compositionally biased region" description="Low complexity" evidence="15">
    <location>
        <begin position="27"/>
        <end position="44"/>
    </location>
</feature>
<feature type="region of interest" description="Disordered" evidence="15">
    <location>
        <begin position="27"/>
        <end position="52"/>
    </location>
</feature>
<evidence type="ECO:0000256" key="12">
    <source>
        <dbReference type="PIRSR" id="PIRSR621190-4"/>
    </source>
</evidence>
<dbReference type="CDD" id="cd00094">
    <property type="entry name" value="HX"/>
    <property type="match status" value="1"/>
</dbReference>
<feature type="binding site" evidence="11">
    <location>
        <position position="200"/>
    </location>
    <ligand>
        <name>Ca(2+)</name>
        <dbReference type="ChEBI" id="CHEBI:29108"/>
        <label>2</label>
    </ligand>
</feature>
<dbReference type="Pfam" id="PF00045">
    <property type="entry name" value="Hemopexin"/>
    <property type="match status" value="2"/>
</dbReference>
<dbReference type="InterPro" id="IPR001818">
    <property type="entry name" value="Pept_M10_metallopeptidase"/>
</dbReference>
<feature type="short sequence motif" description="Cysteine switch" evidence="13">
    <location>
        <begin position="115"/>
        <end position="127"/>
    </location>
</feature>
<keyword evidence="5" id="KW-0378">Hydrolase</keyword>
<proteinExistence type="inferred from homology"/>
<dbReference type="Gene3D" id="2.110.10.10">
    <property type="entry name" value="Hemopexin-like domain"/>
    <property type="match status" value="1"/>
</dbReference>
<feature type="binding site" evidence="11">
    <location>
        <position position="228"/>
    </location>
    <ligand>
        <name>Zn(2+)</name>
        <dbReference type="ChEBI" id="CHEBI:29105"/>
        <label>1</label>
    </ligand>
</feature>
<feature type="binding site" evidence="11">
    <location>
        <position position="242"/>
    </location>
    <ligand>
        <name>Ca(2+)</name>
        <dbReference type="ChEBI" id="CHEBI:29108"/>
        <label>2</label>
    </ligand>
</feature>
<dbReference type="GO" id="GO:0031012">
    <property type="term" value="C:extracellular matrix"/>
    <property type="evidence" value="ECO:0007669"/>
    <property type="project" value="InterPro"/>
</dbReference>
<keyword evidence="7" id="KW-0482">Metalloprotease</keyword>
<dbReference type="STRING" id="307972.A0A2G8JU52"/>
<feature type="signal peptide" evidence="16">
    <location>
        <begin position="1"/>
        <end position="23"/>
    </location>
</feature>
<evidence type="ECO:0000256" key="2">
    <source>
        <dbReference type="ARBA" id="ARBA00022670"/>
    </source>
</evidence>
<dbReference type="InterPro" id="IPR000585">
    <property type="entry name" value="Hemopexin-like_dom"/>
</dbReference>
<comment type="cofactor">
    <cofactor evidence="11">
        <name>Ca(2+)</name>
        <dbReference type="ChEBI" id="CHEBI:29108"/>
    </cofactor>
    <text evidence="11">Can bind about 5 Ca(2+) ions per subunit.</text>
</comment>
<feature type="repeat" description="Hemopexin" evidence="14">
    <location>
        <begin position="333"/>
        <end position="385"/>
    </location>
</feature>
<evidence type="ECO:0000256" key="11">
    <source>
        <dbReference type="PIRSR" id="PIRSR621190-2"/>
    </source>
</evidence>
<reference evidence="18 19" key="1">
    <citation type="journal article" date="2017" name="PLoS Biol.">
        <title>The sea cucumber genome provides insights into morphological evolution and visceral regeneration.</title>
        <authorList>
            <person name="Zhang X."/>
            <person name="Sun L."/>
            <person name="Yuan J."/>
            <person name="Sun Y."/>
            <person name="Gao Y."/>
            <person name="Zhang L."/>
            <person name="Li S."/>
            <person name="Dai H."/>
            <person name="Hamel J.F."/>
            <person name="Liu C."/>
            <person name="Yu Y."/>
            <person name="Liu S."/>
            <person name="Lin W."/>
            <person name="Guo K."/>
            <person name="Jin S."/>
            <person name="Xu P."/>
            <person name="Storey K.B."/>
            <person name="Huan P."/>
            <person name="Zhang T."/>
            <person name="Zhou Y."/>
            <person name="Zhang J."/>
            <person name="Lin C."/>
            <person name="Li X."/>
            <person name="Xing L."/>
            <person name="Huo D."/>
            <person name="Sun M."/>
            <person name="Wang L."/>
            <person name="Mercier A."/>
            <person name="Li F."/>
            <person name="Yang H."/>
            <person name="Xiang J."/>
        </authorList>
    </citation>
    <scope>NUCLEOTIDE SEQUENCE [LARGE SCALE GENOMIC DNA]</scope>
    <source>
        <strain evidence="18">Shaxun</strain>
        <tissue evidence="18">Muscle</tissue>
    </source>
</reference>
<keyword evidence="4" id="KW-0677">Repeat</keyword>
<feature type="binding site" evidence="11">
    <location>
        <position position="220"/>
    </location>
    <ligand>
        <name>Ca(2+)</name>
        <dbReference type="ChEBI" id="CHEBI:29108"/>
        <label>3</label>
    </ligand>
</feature>
<dbReference type="InterPro" id="IPR036375">
    <property type="entry name" value="Hemopexin-like_dom_sf"/>
</dbReference>
<evidence type="ECO:0000256" key="9">
    <source>
        <dbReference type="PIRSR" id="PIRSR001191-1"/>
    </source>
</evidence>
<gene>
    <name evidence="18" type="ORF">BSL78_23900</name>
</gene>
<dbReference type="GO" id="GO:0005615">
    <property type="term" value="C:extracellular space"/>
    <property type="evidence" value="ECO:0007669"/>
    <property type="project" value="TreeGrafter"/>
</dbReference>
<evidence type="ECO:0000256" key="10">
    <source>
        <dbReference type="PIRSR" id="PIRSR001191-2"/>
    </source>
</evidence>
<evidence type="ECO:0000256" key="8">
    <source>
        <dbReference type="ARBA" id="ARBA00023145"/>
    </source>
</evidence>
<dbReference type="PROSITE" id="PS51642">
    <property type="entry name" value="HEMOPEXIN_2"/>
    <property type="match status" value="2"/>
</dbReference>
<feature type="region of interest" description="Disordered" evidence="15">
    <location>
        <begin position="311"/>
        <end position="330"/>
    </location>
</feature>
<dbReference type="SUPFAM" id="SSF47090">
    <property type="entry name" value="PGBD-like"/>
    <property type="match status" value="1"/>
</dbReference>
<dbReference type="GO" id="GO:0030574">
    <property type="term" value="P:collagen catabolic process"/>
    <property type="evidence" value="ECO:0007669"/>
    <property type="project" value="TreeGrafter"/>
</dbReference>
<feature type="repeat" description="Hemopexin" evidence="14">
    <location>
        <begin position="386"/>
        <end position="432"/>
    </location>
</feature>
<dbReference type="SUPFAM" id="SSF55486">
    <property type="entry name" value="Metalloproteases ('zincins'), catalytic domain"/>
    <property type="match status" value="1"/>
</dbReference>
<feature type="compositionally biased region" description="Pro residues" evidence="15">
    <location>
        <begin position="314"/>
        <end position="330"/>
    </location>
</feature>
<dbReference type="Gene3D" id="3.40.390.10">
    <property type="entry name" value="Collagenase (Catalytic Domain)"/>
    <property type="match status" value="1"/>
</dbReference>
<feature type="binding site" evidence="11">
    <location>
        <position position="249"/>
    </location>
    <ligand>
        <name>Ca(2+)</name>
        <dbReference type="ChEBI" id="CHEBI:29108"/>
        <label>3</label>
    </ligand>
</feature>
<dbReference type="GO" id="GO:0008270">
    <property type="term" value="F:zinc ion binding"/>
    <property type="evidence" value="ECO:0007669"/>
    <property type="project" value="InterPro"/>
</dbReference>
<protein>
    <submittedName>
        <fullName evidence="18">Matrix metalloproteinase 16</fullName>
    </submittedName>
</protein>
<feature type="binding site" evidence="11">
    <location>
        <position position="343"/>
    </location>
    <ligand>
        <name>Ca(2+)</name>
        <dbReference type="ChEBI" id="CHEBI:29108"/>
        <label>4</label>
    </ligand>
</feature>
<feature type="binding site" evidence="11">
    <location>
        <position position="244"/>
    </location>
    <ligand>
        <name>Zn(2+)</name>
        <dbReference type="ChEBI" id="CHEBI:29105"/>
        <label>1</label>
    </ligand>
</feature>
<dbReference type="Proteomes" id="UP000230750">
    <property type="component" value="Unassembled WGS sequence"/>
</dbReference>
<feature type="binding site" evidence="11">
    <location>
        <position position="437"/>
    </location>
    <ligand>
        <name>Ca(2+)</name>
        <dbReference type="ChEBI" id="CHEBI:29108"/>
        <label>5</label>
    </ligand>
</feature>
<dbReference type="InterPro" id="IPR021190">
    <property type="entry name" value="Pept_M10A"/>
</dbReference>
<name>A0A2G8JU52_STIJA</name>
<keyword evidence="16" id="KW-0732">Signal</keyword>
<comment type="similarity">
    <text evidence="1">Belongs to the peptidase M10A family.</text>
</comment>
<dbReference type="GO" id="GO:0030198">
    <property type="term" value="P:extracellular matrix organization"/>
    <property type="evidence" value="ECO:0007669"/>
    <property type="project" value="TreeGrafter"/>
</dbReference>
<dbReference type="InterPro" id="IPR036365">
    <property type="entry name" value="PGBD-like_sf"/>
</dbReference>
<evidence type="ECO:0000256" key="5">
    <source>
        <dbReference type="ARBA" id="ARBA00022801"/>
    </source>
</evidence>
<accession>A0A2G8JU52</accession>
<dbReference type="Pfam" id="PF00413">
    <property type="entry name" value="Peptidase_M10"/>
    <property type="match status" value="1"/>
</dbReference>
<keyword evidence="11" id="KW-0106">Calcium</keyword>
<feature type="binding site" evidence="11">
    <location>
        <position position="285"/>
    </location>
    <ligand>
        <name>Zn(2+)</name>
        <dbReference type="ChEBI" id="CHEBI:29105"/>
        <label>2</label>
        <note>catalytic</note>
    </ligand>
</feature>
<dbReference type="PANTHER" id="PTHR10201">
    <property type="entry name" value="MATRIX METALLOPROTEINASE"/>
    <property type="match status" value="1"/>
</dbReference>
<keyword evidence="6 10" id="KW-0862">Zinc</keyword>
<dbReference type="InterPro" id="IPR006026">
    <property type="entry name" value="Peptidase_Metallo"/>
</dbReference>
<evidence type="ECO:0000256" key="14">
    <source>
        <dbReference type="PROSITE-ProRule" id="PRU01011"/>
    </source>
</evidence>
<feature type="binding site" description="in inhibited form" evidence="11">
    <location>
        <position position="117"/>
    </location>
    <ligand>
        <name>Zn(2+)</name>
        <dbReference type="ChEBI" id="CHEBI:29105"/>
        <label>2</label>
        <note>catalytic</note>
    </ligand>
</feature>
<evidence type="ECO:0000256" key="6">
    <source>
        <dbReference type="ARBA" id="ARBA00022833"/>
    </source>
</evidence>
<keyword evidence="19" id="KW-1185">Reference proteome</keyword>
<dbReference type="GO" id="GO:0004222">
    <property type="term" value="F:metalloendopeptidase activity"/>
    <property type="evidence" value="ECO:0007669"/>
    <property type="project" value="InterPro"/>
</dbReference>
<dbReference type="InterPro" id="IPR024079">
    <property type="entry name" value="MetalloPept_cat_dom_sf"/>
</dbReference>
<feature type="binding site" evidence="10">
    <location>
        <position position="271"/>
    </location>
    <ligand>
        <name>Zn(2+)</name>
        <dbReference type="ChEBI" id="CHEBI:29105"/>
        <label>2</label>
        <note>catalytic</note>
    </ligand>
</feature>
<evidence type="ECO:0000313" key="18">
    <source>
        <dbReference type="EMBL" id="PIK39258.1"/>
    </source>
</evidence>
<feature type="domain" description="Peptidase metallopeptidase" evidence="17">
    <location>
        <begin position="142"/>
        <end position="312"/>
    </location>
</feature>
<dbReference type="PRINTS" id="PR00138">
    <property type="entry name" value="MATRIXIN"/>
</dbReference>
<feature type="binding site" evidence="10">
    <location>
        <position position="277"/>
    </location>
    <ligand>
        <name>Zn(2+)</name>
        <dbReference type="ChEBI" id="CHEBI:29105"/>
        <label>2</label>
        <note>catalytic</note>
    </ligand>
</feature>
<dbReference type="CDD" id="cd04278">
    <property type="entry name" value="ZnMc_MMP"/>
    <property type="match status" value="1"/>
</dbReference>
<sequence>MKLTTLTIVPVAAVLVVICICDGMPHGNNGNNNSNEESNGNSGNENRDSLKTSDVKKKLKGFSYIKKYMMVDNGKTVVKPAAENLQDGMKMLQKLAGLEETGSIDEPTARAMTWPRCGNTDNVTVQVTEDAERKKRYVLSGGTYKWNKFDLTYKIKNFPNMSVSVITEAEVAEAVAIAFKLWSDVTPLTFTRVPSSSTADIVLLFGKGKHTTVTGDPPFDGQGGTLAHAFTPNSGWGTLNGDVHYDDDETFTHKKYFGRNLQYVTAHEVGHALGLDHSNTQGALMWPFILGYTANYQLPEDDKLGIQAIYGENPNPPAEEPTAPPPPATTEMPPPVYCNLTFDDVEVIRGQIFAFSGKRFWRFSIDGHLINPVEGTLIRSFFKGVPSIANAVIERWYDEKVLFVKGKKIWQMTSNNADQGYPKLLSDLSIPKMVDTAMHRASEGVTYYFKEKIVYAYDEFEEALTKEGAVKVHKVFKGVPRGTRVTAAFTGLDGYHYLLVGLNYYKVDPNLQSDGDLSNFGQDFLRCPSA</sequence>
<feature type="binding site" evidence="11">
    <location>
        <position position="247"/>
    </location>
    <ligand>
        <name>Ca(2+)</name>
        <dbReference type="ChEBI" id="CHEBI:29108"/>
        <label>1</label>
    </ligand>
</feature>
<keyword evidence="8" id="KW-0865">Zymogen</keyword>
<keyword evidence="3 10" id="KW-0479">Metal-binding</keyword>
<feature type="chain" id="PRO_5013741947" evidence="16">
    <location>
        <begin position="24"/>
        <end position="530"/>
    </location>
</feature>
<evidence type="ECO:0000256" key="15">
    <source>
        <dbReference type="SAM" id="MobiDB-lite"/>
    </source>
</evidence>
<feature type="binding site" evidence="11">
    <location>
        <position position="246"/>
    </location>
    <ligand>
        <name>Ca(2+)</name>
        <dbReference type="ChEBI" id="CHEBI:29108"/>
        <label>3</label>
    </ligand>
</feature>
<dbReference type="PANTHER" id="PTHR10201:SF294">
    <property type="entry name" value="MATRIX METALLOPROTEINASE 16"/>
    <property type="match status" value="1"/>
</dbReference>
<dbReference type="SUPFAM" id="SSF50923">
    <property type="entry name" value="Hemopexin-like domain"/>
    <property type="match status" value="1"/>
</dbReference>
<keyword evidence="2" id="KW-0645">Protease</keyword>
<feature type="binding site" evidence="11">
    <location>
        <position position="249"/>
    </location>
    <ligand>
        <name>Ca(2+)</name>
        <dbReference type="ChEBI" id="CHEBI:29108"/>
        <label>1</label>
    </ligand>
</feature>
<evidence type="ECO:0000259" key="17">
    <source>
        <dbReference type="SMART" id="SM00235"/>
    </source>
</evidence>
<feature type="binding site" evidence="10">
    <location>
        <position position="267"/>
    </location>
    <ligand>
        <name>Zn(2+)</name>
        <dbReference type="ChEBI" id="CHEBI:29105"/>
        <label>2</label>
        <note>catalytic</note>
    </ligand>
</feature>
<evidence type="ECO:0000256" key="16">
    <source>
        <dbReference type="SAM" id="SignalP"/>
    </source>
</evidence>
<dbReference type="AlphaFoldDB" id="A0A2G8JU52"/>
<evidence type="ECO:0000313" key="19">
    <source>
        <dbReference type="Proteomes" id="UP000230750"/>
    </source>
</evidence>
<dbReference type="GO" id="GO:0006508">
    <property type="term" value="P:proteolysis"/>
    <property type="evidence" value="ECO:0007669"/>
    <property type="project" value="UniProtKB-KW"/>
</dbReference>
<dbReference type="PIRSF" id="PIRSF001191">
    <property type="entry name" value="Peptidase_M10A_matrix"/>
    <property type="match status" value="1"/>
</dbReference>
<evidence type="ECO:0000256" key="7">
    <source>
        <dbReference type="ARBA" id="ARBA00023049"/>
    </source>
</evidence>
<dbReference type="SMART" id="SM00235">
    <property type="entry name" value="ZnMc"/>
    <property type="match status" value="1"/>
</dbReference>
<evidence type="ECO:0000256" key="4">
    <source>
        <dbReference type="ARBA" id="ARBA00022737"/>
    </source>
</evidence>
<organism evidence="18 19">
    <name type="scientific">Stichopus japonicus</name>
    <name type="common">Sea cucumber</name>
    <dbReference type="NCBI Taxonomy" id="307972"/>
    <lineage>
        <taxon>Eukaryota</taxon>
        <taxon>Metazoa</taxon>
        <taxon>Echinodermata</taxon>
        <taxon>Eleutherozoa</taxon>
        <taxon>Echinozoa</taxon>
        <taxon>Holothuroidea</taxon>
        <taxon>Aspidochirotacea</taxon>
        <taxon>Aspidochirotida</taxon>
        <taxon>Stichopodidae</taxon>
        <taxon>Apostichopus</taxon>
    </lineage>
</organism>
<dbReference type="EMBL" id="MRZV01001258">
    <property type="protein sequence ID" value="PIK39258.1"/>
    <property type="molecule type" value="Genomic_DNA"/>
</dbReference>
<feature type="modified residue" description="Phosphotyrosine; by PKDCC" evidence="12">
    <location>
        <position position="421"/>
    </location>
</feature>
<comment type="caution">
    <text evidence="18">The sequence shown here is derived from an EMBL/GenBank/DDBJ whole genome shotgun (WGS) entry which is preliminary data.</text>
</comment>
<dbReference type="OrthoDB" id="406838at2759"/>